<evidence type="ECO:0000313" key="2">
    <source>
        <dbReference type="Proteomes" id="UP001597079"/>
    </source>
</evidence>
<protein>
    <submittedName>
        <fullName evidence="1">Sulfur carrier protein ThiS</fullName>
    </submittedName>
</protein>
<dbReference type="Pfam" id="PF02597">
    <property type="entry name" value="ThiS"/>
    <property type="match status" value="1"/>
</dbReference>
<comment type="caution">
    <text evidence="1">The sequence shown here is derived from an EMBL/GenBank/DDBJ whole genome shotgun (WGS) entry which is preliminary data.</text>
</comment>
<name>A0ABW4JDZ9_9BACL</name>
<dbReference type="InterPro" id="IPR012675">
    <property type="entry name" value="Beta-grasp_dom_sf"/>
</dbReference>
<dbReference type="InterPro" id="IPR010035">
    <property type="entry name" value="Thi_S"/>
</dbReference>
<dbReference type="InterPro" id="IPR003749">
    <property type="entry name" value="ThiS/MoaD-like"/>
</dbReference>
<dbReference type="RefSeq" id="WP_377941497.1">
    <property type="nucleotide sequence ID" value="NZ_JBHUCX010000013.1"/>
</dbReference>
<dbReference type="PANTHER" id="PTHR34472">
    <property type="entry name" value="SULFUR CARRIER PROTEIN THIS"/>
    <property type="match status" value="1"/>
</dbReference>
<dbReference type="Gene3D" id="3.10.20.30">
    <property type="match status" value="1"/>
</dbReference>
<dbReference type="SUPFAM" id="SSF54285">
    <property type="entry name" value="MoaD/ThiS"/>
    <property type="match status" value="1"/>
</dbReference>
<reference evidence="2" key="1">
    <citation type="journal article" date="2019" name="Int. J. Syst. Evol. Microbiol.">
        <title>The Global Catalogue of Microorganisms (GCM) 10K type strain sequencing project: providing services to taxonomists for standard genome sequencing and annotation.</title>
        <authorList>
            <consortium name="The Broad Institute Genomics Platform"/>
            <consortium name="The Broad Institute Genome Sequencing Center for Infectious Disease"/>
            <person name="Wu L."/>
            <person name="Ma J."/>
        </authorList>
    </citation>
    <scope>NUCLEOTIDE SEQUENCE [LARGE SCALE GENOMIC DNA]</scope>
    <source>
        <strain evidence="2">CGMCC 1.12286</strain>
    </source>
</reference>
<dbReference type="InterPro" id="IPR016155">
    <property type="entry name" value="Mopterin_synth/thiamin_S_b"/>
</dbReference>
<evidence type="ECO:0000313" key="1">
    <source>
        <dbReference type="EMBL" id="MFD1673908.1"/>
    </source>
</evidence>
<dbReference type="Proteomes" id="UP001597079">
    <property type="component" value="Unassembled WGS sequence"/>
</dbReference>
<dbReference type="PANTHER" id="PTHR34472:SF1">
    <property type="entry name" value="SULFUR CARRIER PROTEIN THIS"/>
    <property type="match status" value="1"/>
</dbReference>
<gene>
    <name evidence="1" type="primary">thiS</name>
    <name evidence="1" type="ORF">ACFSB2_04195</name>
</gene>
<proteinExistence type="predicted"/>
<dbReference type="NCBIfam" id="TIGR01683">
    <property type="entry name" value="thiS"/>
    <property type="match status" value="1"/>
</dbReference>
<organism evidence="1 2">
    <name type="scientific">Alicyclobacillus fodiniaquatilis</name>
    <dbReference type="NCBI Taxonomy" id="1661150"/>
    <lineage>
        <taxon>Bacteria</taxon>
        <taxon>Bacillati</taxon>
        <taxon>Bacillota</taxon>
        <taxon>Bacilli</taxon>
        <taxon>Bacillales</taxon>
        <taxon>Alicyclobacillaceae</taxon>
        <taxon>Alicyclobacillus</taxon>
    </lineage>
</organism>
<keyword evidence="2" id="KW-1185">Reference proteome</keyword>
<accession>A0ABW4JDZ9</accession>
<dbReference type="EMBL" id="JBHUCX010000013">
    <property type="protein sequence ID" value="MFD1673908.1"/>
    <property type="molecule type" value="Genomic_DNA"/>
</dbReference>
<dbReference type="CDD" id="cd00565">
    <property type="entry name" value="Ubl_ThiS"/>
    <property type="match status" value="1"/>
</dbReference>
<sequence length="66" mass="7198">MEITVNGKLLQTATDATVAQLIQQLTLGNERIAVEHNARILEPDEWHDVSLAEGDTLEIVRFVGGG</sequence>